<dbReference type="EMBL" id="CAJOBP010070608">
    <property type="protein sequence ID" value="CAF4881745.1"/>
    <property type="molecule type" value="Genomic_DNA"/>
</dbReference>
<evidence type="ECO:0000313" key="5">
    <source>
        <dbReference type="Proteomes" id="UP000663873"/>
    </source>
</evidence>
<reference evidence="4" key="1">
    <citation type="submission" date="2021-02" db="EMBL/GenBank/DDBJ databases">
        <authorList>
            <person name="Nowell W R."/>
        </authorList>
    </citation>
    <scope>NUCLEOTIDE SEQUENCE</scope>
</reference>
<dbReference type="InterPro" id="IPR000834">
    <property type="entry name" value="Peptidase_M14"/>
</dbReference>
<comment type="caution">
    <text evidence="2">Lacks conserved residue(s) required for the propagation of feature annotation.</text>
</comment>
<dbReference type="AlphaFoldDB" id="A0A821TUY6"/>
<dbReference type="Proteomes" id="UP000663873">
    <property type="component" value="Unassembled WGS sequence"/>
</dbReference>
<proteinExistence type="inferred from homology"/>
<dbReference type="Gene3D" id="3.40.630.10">
    <property type="entry name" value="Zn peptidases"/>
    <property type="match status" value="1"/>
</dbReference>
<dbReference type="SUPFAM" id="SSF53187">
    <property type="entry name" value="Zn-dependent exopeptidases"/>
    <property type="match status" value="1"/>
</dbReference>
<protein>
    <recommendedName>
        <fullName evidence="3">Peptidase M14 domain-containing protein</fullName>
    </recommendedName>
</protein>
<comment type="caution">
    <text evidence="4">The sequence shown here is derived from an EMBL/GenBank/DDBJ whole genome shotgun (WGS) entry which is preliminary data.</text>
</comment>
<dbReference type="PROSITE" id="PS52035">
    <property type="entry name" value="PEPTIDASE_M14"/>
    <property type="match status" value="1"/>
</dbReference>
<gene>
    <name evidence="4" type="ORF">UJA718_LOCUS44722</name>
</gene>
<dbReference type="Pfam" id="PF00246">
    <property type="entry name" value="Peptidase_M14"/>
    <property type="match status" value="1"/>
</dbReference>
<organism evidence="4 5">
    <name type="scientific">Rotaria socialis</name>
    <dbReference type="NCBI Taxonomy" id="392032"/>
    <lineage>
        <taxon>Eukaryota</taxon>
        <taxon>Metazoa</taxon>
        <taxon>Spiralia</taxon>
        <taxon>Gnathifera</taxon>
        <taxon>Rotifera</taxon>
        <taxon>Eurotatoria</taxon>
        <taxon>Bdelloidea</taxon>
        <taxon>Philodinida</taxon>
        <taxon>Philodinidae</taxon>
        <taxon>Rotaria</taxon>
    </lineage>
</organism>
<dbReference type="GO" id="GO:0008270">
    <property type="term" value="F:zinc ion binding"/>
    <property type="evidence" value="ECO:0007669"/>
    <property type="project" value="InterPro"/>
</dbReference>
<dbReference type="GO" id="GO:0004181">
    <property type="term" value="F:metallocarboxypeptidase activity"/>
    <property type="evidence" value="ECO:0007669"/>
    <property type="project" value="InterPro"/>
</dbReference>
<dbReference type="GO" id="GO:0006508">
    <property type="term" value="P:proteolysis"/>
    <property type="evidence" value="ECO:0007669"/>
    <property type="project" value="InterPro"/>
</dbReference>
<feature type="non-terminal residue" evidence="4">
    <location>
        <position position="1"/>
    </location>
</feature>
<sequence length="44" mass="5218">MNYEKSEYITQLVNNVRIHIMPTMNPDGFEYEYKQSQHGQGLGR</sequence>
<evidence type="ECO:0000259" key="3">
    <source>
        <dbReference type="PROSITE" id="PS52035"/>
    </source>
</evidence>
<accession>A0A821TUY6</accession>
<evidence type="ECO:0000313" key="4">
    <source>
        <dbReference type="EMBL" id="CAF4881745.1"/>
    </source>
</evidence>
<evidence type="ECO:0000256" key="1">
    <source>
        <dbReference type="ARBA" id="ARBA00005988"/>
    </source>
</evidence>
<feature type="domain" description="Peptidase M14" evidence="3">
    <location>
        <begin position="1"/>
        <end position="44"/>
    </location>
</feature>
<name>A0A821TUY6_9BILA</name>
<evidence type="ECO:0000256" key="2">
    <source>
        <dbReference type="PROSITE-ProRule" id="PRU01379"/>
    </source>
</evidence>
<keyword evidence="5" id="KW-1185">Reference proteome</keyword>
<comment type="similarity">
    <text evidence="1 2">Belongs to the peptidase M14 family.</text>
</comment>